<dbReference type="EMBL" id="CP007739">
    <property type="protein sequence ID" value="AIE58849.1"/>
    <property type="molecule type" value="Genomic_DNA"/>
</dbReference>
<protein>
    <submittedName>
        <fullName evidence="1">Uncharacterized protein</fullName>
    </submittedName>
</protein>
<evidence type="ECO:0000313" key="1">
    <source>
        <dbReference type="EMBL" id="AIE58849.1"/>
    </source>
</evidence>
<name>I3E3K7_BACMM</name>
<dbReference type="Proteomes" id="UP000027602">
    <property type="component" value="Chromosome"/>
</dbReference>
<organism evidence="1 2">
    <name type="scientific">Bacillus methanolicus (strain MGA3 / ATCC 53907)</name>
    <dbReference type="NCBI Taxonomy" id="796606"/>
    <lineage>
        <taxon>Bacteria</taxon>
        <taxon>Bacillati</taxon>
        <taxon>Bacillota</taxon>
        <taxon>Bacilli</taxon>
        <taxon>Bacillales</taxon>
        <taxon>Bacillaceae</taxon>
        <taxon>Bacillus</taxon>
    </lineage>
</organism>
<keyword evidence="2" id="KW-1185">Reference proteome</keyword>
<proteinExistence type="predicted"/>
<dbReference type="KEGG" id="bmet:BMMGA3_01895"/>
<reference evidence="1 2" key="1">
    <citation type="journal article" date="2015" name="BMC Genomics">
        <title>Transcriptome analysis of thermophilic methylotrophic Bacillus methanolicus MGA3 using RNA-sequencing provides detailed insights into its previously uncharted transcriptional landscape.</title>
        <authorList>
            <person name="Irla M."/>
            <person name="Neshat A."/>
            <person name="Brautaset T."/>
            <person name="Ruckert C."/>
            <person name="Kalinowski J."/>
            <person name="Wendisch V.F."/>
        </authorList>
    </citation>
    <scope>NUCLEOTIDE SEQUENCE [LARGE SCALE GENOMIC DNA]</scope>
    <source>
        <strain evidence="2">MGA3 / ATCC 53907</strain>
    </source>
</reference>
<evidence type="ECO:0000313" key="2">
    <source>
        <dbReference type="Proteomes" id="UP000027602"/>
    </source>
</evidence>
<dbReference type="RefSeq" id="WP_003348325.1">
    <property type="nucleotide sequence ID" value="NZ_ADWW01000003.1"/>
</dbReference>
<dbReference type="AlphaFoldDB" id="I3E3K7"/>
<gene>
    <name evidence="1" type="ORF">BMMGA3_01895</name>
</gene>
<dbReference type="HOGENOM" id="CLU_3132375_0_0_9"/>
<dbReference type="OrthoDB" id="2972169at2"/>
<dbReference type="STRING" id="796606.BMMGA3_01895"/>
<sequence>MKVEREFIGSESLEEIVQSFLEYMIDKMSNASYDKERTNVTPTTKGVAN</sequence>
<accession>I3E3K7</accession>